<reference evidence="7" key="1">
    <citation type="journal article" date="2019" name="Int. J. Syst. Evol. Microbiol.">
        <title>The Global Catalogue of Microorganisms (GCM) 10K type strain sequencing project: providing services to taxonomists for standard genome sequencing and annotation.</title>
        <authorList>
            <consortium name="The Broad Institute Genomics Platform"/>
            <consortium name="The Broad Institute Genome Sequencing Center for Infectious Disease"/>
            <person name="Wu L."/>
            <person name="Ma J."/>
        </authorList>
    </citation>
    <scope>NUCLEOTIDE SEQUENCE [LARGE SCALE GENOMIC DNA]</scope>
    <source>
        <strain evidence="7">XZYJT-10</strain>
    </source>
</reference>
<keyword evidence="1" id="KW-0805">Transcription regulation</keyword>
<dbReference type="InterPro" id="IPR000835">
    <property type="entry name" value="HTH_MarR-typ"/>
</dbReference>
<dbReference type="SUPFAM" id="SSF46785">
    <property type="entry name" value="Winged helix' DNA-binding domain"/>
    <property type="match status" value="1"/>
</dbReference>
<evidence type="ECO:0000256" key="3">
    <source>
        <dbReference type="ARBA" id="ARBA00023163"/>
    </source>
</evidence>
<feature type="compositionally biased region" description="Polar residues" evidence="4">
    <location>
        <begin position="102"/>
        <end position="111"/>
    </location>
</feature>
<accession>A0ABW2HWI2</accession>
<dbReference type="PANTHER" id="PTHR33164">
    <property type="entry name" value="TRANSCRIPTIONAL REGULATOR, MARR FAMILY"/>
    <property type="match status" value="1"/>
</dbReference>
<gene>
    <name evidence="6" type="ORF">ACFQS1_26280</name>
</gene>
<dbReference type="PANTHER" id="PTHR33164:SF64">
    <property type="entry name" value="TRANSCRIPTIONAL REGULATOR SLYA"/>
    <property type="match status" value="1"/>
</dbReference>
<dbReference type="InterPro" id="IPR036388">
    <property type="entry name" value="WH-like_DNA-bd_sf"/>
</dbReference>
<dbReference type="Pfam" id="PF12802">
    <property type="entry name" value="MarR_2"/>
    <property type="match status" value="1"/>
</dbReference>
<dbReference type="RefSeq" id="WP_378973202.1">
    <property type="nucleotide sequence ID" value="NZ_JBHTBJ010000023.1"/>
</dbReference>
<organism evidence="6 7">
    <name type="scientific">Paractinoplanes rhizophilus</name>
    <dbReference type="NCBI Taxonomy" id="1416877"/>
    <lineage>
        <taxon>Bacteria</taxon>
        <taxon>Bacillati</taxon>
        <taxon>Actinomycetota</taxon>
        <taxon>Actinomycetes</taxon>
        <taxon>Micromonosporales</taxon>
        <taxon>Micromonosporaceae</taxon>
        <taxon>Paractinoplanes</taxon>
    </lineage>
</organism>
<evidence type="ECO:0000256" key="4">
    <source>
        <dbReference type="SAM" id="MobiDB-lite"/>
    </source>
</evidence>
<keyword evidence="2" id="KW-0238">DNA-binding</keyword>
<proteinExistence type="predicted"/>
<evidence type="ECO:0000313" key="7">
    <source>
        <dbReference type="Proteomes" id="UP001596548"/>
    </source>
</evidence>
<dbReference type="SMART" id="SM00347">
    <property type="entry name" value="HTH_MARR"/>
    <property type="match status" value="1"/>
</dbReference>
<protein>
    <submittedName>
        <fullName evidence="6">MarR family transcriptional regulator</fullName>
    </submittedName>
</protein>
<sequence length="124" mass="13343">MISALVVAAHGIGLDAWRVLTLLADGPQSMSALSAEAFLPLPSLTRLIDQLVDDNLVYRRVDEADRRRIRAYLTTRGRRLHARIAADLTDLPADPLLGSPAESPSSTVSAWRSSTRGGPSSPGR</sequence>
<keyword evidence="7" id="KW-1185">Reference proteome</keyword>
<evidence type="ECO:0000256" key="2">
    <source>
        <dbReference type="ARBA" id="ARBA00023125"/>
    </source>
</evidence>
<keyword evidence="3" id="KW-0804">Transcription</keyword>
<feature type="compositionally biased region" description="Low complexity" evidence="4">
    <location>
        <begin position="112"/>
        <end position="124"/>
    </location>
</feature>
<feature type="domain" description="HTH marR-type" evidence="5">
    <location>
        <begin position="1"/>
        <end position="117"/>
    </location>
</feature>
<evidence type="ECO:0000256" key="1">
    <source>
        <dbReference type="ARBA" id="ARBA00023015"/>
    </source>
</evidence>
<feature type="region of interest" description="Disordered" evidence="4">
    <location>
        <begin position="91"/>
        <end position="124"/>
    </location>
</feature>
<evidence type="ECO:0000259" key="5">
    <source>
        <dbReference type="PROSITE" id="PS50995"/>
    </source>
</evidence>
<dbReference type="EMBL" id="JBHTBJ010000023">
    <property type="protein sequence ID" value="MFC7277518.1"/>
    <property type="molecule type" value="Genomic_DNA"/>
</dbReference>
<dbReference type="Gene3D" id="1.10.10.10">
    <property type="entry name" value="Winged helix-like DNA-binding domain superfamily/Winged helix DNA-binding domain"/>
    <property type="match status" value="1"/>
</dbReference>
<name>A0ABW2HWI2_9ACTN</name>
<comment type="caution">
    <text evidence="6">The sequence shown here is derived from an EMBL/GenBank/DDBJ whole genome shotgun (WGS) entry which is preliminary data.</text>
</comment>
<dbReference type="PROSITE" id="PS50995">
    <property type="entry name" value="HTH_MARR_2"/>
    <property type="match status" value="1"/>
</dbReference>
<dbReference type="InterPro" id="IPR039422">
    <property type="entry name" value="MarR/SlyA-like"/>
</dbReference>
<dbReference type="InterPro" id="IPR036390">
    <property type="entry name" value="WH_DNA-bd_sf"/>
</dbReference>
<dbReference type="Proteomes" id="UP001596548">
    <property type="component" value="Unassembled WGS sequence"/>
</dbReference>
<evidence type="ECO:0000313" key="6">
    <source>
        <dbReference type="EMBL" id="MFC7277518.1"/>
    </source>
</evidence>